<comment type="similarity">
    <text evidence="1">Belongs to the aldehyde dehydrogenase family.</text>
</comment>
<evidence type="ECO:0000259" key="3">
    <source>
        <dbReference type="Pfam" id="PF00171"/>
    </source>
</evidence>
<dbReference type="InterPro" id="IPR016160">
    <property type="entry name" value="Ald_DH_CS_CYS"/>
</dbReference>
<dbReference type="EC" id="1.2.1.26" evidence="4"/>
<dbReference type="AlphaFoldDB" id="A0A1X7BTT9"/>
<evidence type="ECO:0000256" key="1">
    <source>
        <dbReference type="ARBA" id="ARBA00009986"/>
    </source>
</evidence>
<sequence length="478" mass="51070">MDKRKLFIDGEWCEGSNAQTIEVENPATGEIVALVCCADTSDLDRALVAAERGFKVWSKTSPWERSKILSRCAALIEERMLELAVLMTLEQGKPLAESRGELDRTVDVFQWCAAEATRTYGRLLPQRQPGYRQTTIKEPVGPVAAFAPWNFPGVMFGRKIAAALGAGCSIIIKPSEESPGVSSGIVKACQDAGVPDGALNMVMGDPTMISDYLIRSPIIAKVSLTGSVAVGRKLSKLAGELLKPATMELGGHAPVLVFGDADAEKAADLTAGFKFRNAGQVCLGVSRIYVHDSVYQKFLSRFTERVEALKVGDGMLDGVTMGPLANARGVQNMEQIMSDVQARNGKTVTGGNGIVGKGHFWQPTIVIDLEHDSTLMTQEPFGPIAPIVPFSTYDEALKLANGLDYGLAAYAFTRSLDIATNVADDLEAGWIGVNNFSPALAEAPFGGVKDSGFGSEGGPEGFDAYCKTKFVSQVNMDG</sequence>
<dbReference type="SUPFAM" id="SSF53720">
    <property type="entry name" value="ALDH-like"/>
    <property type="match status" value="1"/>
</dbReference>
<dbReference type="EMBL" id="FWXB01000010">
    <property type="protein sequence ID" value="SMC12994.1"/>
    <property type="molecule type" value="Genomic_DNA"/>
</dbReference>
<dbReference type="OrthoDB" id="9812625at2"/>
<dbReference type="FunFam" id="3.40.605.10:FF:000007">
    <property type="entry name" value="NAD/NADP-dependent betaine aldehyde dehydrogenase"/>
    <property type="match status" value="1"/>
</dbReference>
<keyword evidence="2 4" id="KW-0560">Oxidoreductase</keyword>
<dbReference type="CDD" id="cd07103">
    <property type="entry name" value="ALDH_F5_SSADH_GabD"/>
    <property type="match status" value="1"/>
</dbReference>
<name>A0A1X7BTT9_9RHOB</name>
<dbReference type="PROSITE" id="PS00070">
    <property type="entry name" value="ALDEHYDE_DEHYDR_CYS"/>
    <property type="match status" value="1"/>
</dbReference>
<dbReference type="PANTHER" id="PTHR43353:SF5">
    <property type="entry name" value="SUCCINATE-SEMIALDEHYDE DEHYDROGENASE, MITOCHONDRIAL"/>
    <property type="match status" value="1"/>
</dbReference>
<gene>
    <name evidence="4" type="primary">araE</name>
    <name evidence="4" type="ORF">ROA7745_02828</name>
</gene>
<dbReference type="Proteomes" id="UP000193224">
    <property type="component" value="Unassembled WGS sequence"/>
</dbReference>
<dbReference type="Gene3D" id="3.40.309.10">
    <property type="entry name" value="Aldehyde Dehydrogenase, Chain A, domain 2"/>
    <property type="match status" value="1"/>
</dbReference>
<dbReference type="Gene3D" id="3.40.605.10">
    <property type="entry name" value="Aldehyde Dehydrogenase, Chain A, domain 1"/>
    <property type="match status" value="1"/>
</dbReference>
<evidence type="ECO:0000313" key="5">
    <source>
        <dbReference type="Proteomes" id="UP000193224"/>
    </source>
</evidence>
<evidence type="ECO:0000256" key="2">
    <source>
        <dbReference type="ARBA" id="ARBA00023002"/>
    </source>
</evidence>
<evidence type="ECO:0000313" key="4">
    <source>
        <dbReference type="EMBL" id="SMC12994.1"/>
    </source>
</evidence>
<accession>A0A1X7BTT9</accession>
<organism evidence="4 5">
    <name type="scientific">Roseovarius aestuarii</name>
    <dbReference type="NCBI Taxonomy" id="475083"/>
    <lineage>
        <taxon>Bacteria</taxon>
        <taxon>Pseudomonadati</taxon>
        <taxon>Pseudomonadota</taxon>
        <taxon>Alphaproteobacteria</taxon>
        <taxon>Rhodobacterales</taxon>
        <taxon>Roseobacteraceae</taxon>
        <taxon>Roseovarius</taxon>
    </lineage>
</organism>
<dbReference type="InterPro" id="IPR016161">
    <property type="entry name" value="Ald_DH/histidinol_DH"/>
</dbReference>
<reference evidence="4 5" key="1">
    <citation type="submission" date="2017-03" db="EMBL/GenBank/DDBJ databases">
        <authorList>
            <person name="Afonso C.L."/>
            <person name="Miller P.J."/>
            <person name="Scott M.A."/>
            <person name="Spackman E."/>
            <person name="Goraichik I."/>
            <person name="Dimitrov K.M."/>
            <person name="Suarez D.L."/>
            <person name="Swayne D.E."/>
        </authorList>
    </citation>
    <scope>NUCLEOTIDE SEQUENCE [LARGE SCALE GENOMIC DNA]</scope>
    <source>
        <strain evidence="4 5">CECT 7745</strain>
    </source>
</reference>
<feature type="domain" description="Aldehyde dehydrogenase" evidence="3">
    <location>
        <begin position="12"/>
        <end position="471"/>
    </location>
</feature>
<dbReference type="InterPro" id="IPR016162">
    <property type="entry name" value="Ald_DH_N"/>
</dbReference>
<dbReference type="InterPro" id="IPR016163">
    <property type="entry name" value="Ald_DH_C"/>
</dbReference>
<keyword evidence="5" id="KW-1185">Reference proteome</keyword>
<dbReference type="InterPro" id="IPR050740">
    <property type="entry name" value="Aldehyde_DH_Superfamily"/>
</dbReference>
<protein>
    <submittedName>
        <fullName evidence="4">Alpha-ketoglutaric semialdehyde dehydrogenase</fullName>
        <ecNumber evidence="4">1.2.1.26</ecNumber>
    </submittedName>
</protein>
<dbReference type="GO" id="GO:0047533">
    <property type="term" value="F:2,5-dioxovalerate dehydrogenase (NADP+) activity"/>
    <property type="evidence" value="ECO:0007669"/>
    <property type="project" value="UniProtKB-EC"/>
</dbReference>
<dbReference type="InterPro" id="IPR015590">
    <property type="entry name" value="Aldehyde_DH_dom"/>
</dbReference>
<dbReference type="RefSeq" id="WP_085800935.1">
    <property type="nucleotide sequence ID" value="NZ_FWXB01000010.1"/>
</dbReference>
<dbReference type="Pfam" id="PF00171">
    <property type="entry name" value="Aldedh"/>
    <property type="match status" value="1"/>
</dbReference>
<dbReference type="PANTHER" id="PTHR43353">
    <property type="entry name" value="SUCCINATE-SEMIALDEHYDE DEHYDROGENASE, MITOCHONDRIAL"/>
    <property type="match status" value="1"/>
</dbReference>
<proteinExistence type="inferred from homology"/>